<dbReference type="eggNOG" id="KOG1669">
    <property type="taxonomic scope" value="Eukaryota"/>
</dbReference>
<dbReference type="PANTHER" id="PTHR11960">
    <property type="entry name" value="EUKARYOTIC TRANSLATION INITIATION FACTOR 4E RELATED"/>
    <property type="match status" value="1"/>
</dbReference>
<comment type="similarity">
    <text evidence="1">Belongs to the eukaryotic initiation factor 4E family.</text>
</comment>
<organism evidence="4">
    <name type="scientific">Naegleria gruberi</name>
    <name type="common">Amoeba</name>
    <dbReference type="NCBI Taxonomy" id="5762"/>
    <lineage>
        <taxon>Eukaryota</taxon>
        <taxon>Discoba</taxon>
        <taxon>Heterolobosea</taxon>
        <taxon>Tetramitia</taxon>
        <taxon>Eutetramitia</taxon>
        <taxon>Vahlkampfiidae</taxon>
        <taxon>Naegleria</taxon>
    </lineage>
</organism>
<dbReference type="GO" id="GO:0016281">
    <property type="term" value="C:eukaryotic translation initiation factor 4F complex"/>
    <property type="evidence" value="ECO:0007669"/>
    <property type="project" value="TreeGrafter"/>
</dbReference>
<dbReference type="VEuPathDB" id="AmoebaDB:NAEGRDRAFT_79672"/>
<dbReference type="SUPFAM" id="SSF55418">
    <property type="entry name" value="eIF4e-like"/>
    <property type="match status" value="1"/>
</dbReference>
<dbReference type="InterPro" id="IPR001040">
    <property type="entry name" value="TIF_eIF_4E"/>
</dbReference>
<name>D2VEL1_NAEGR</name>
<dbReference type="EMBL" id="GG738866">
    <property type="protein sequence ID" value="EFC44903.1"/>
    <property type="molecule type" value="Genomic_DNA"/>
</dbReference>
<keyword evidence="1" id="KW-0648">Protein biosynthesis</keyword>
<reference evidence="3 4" key="1">
    <citation type="journal article" date="2010" name="Cell">
        <title>The genome of Naegleria gruberi illuminates early eukaryotic versatility.</title>
        <authorList>
            <person name="Fritz-Laylin L.K."/>
            <person name="Prochnik S.E."/>
            <person name="Ginger M.L."/>
            <person name="Dacks J.B."/>
            <person name="Carpenter M.L."/>
            <person name="Field M.C."/>
            <person name="Kuo A."/>
            <person name="Paredez A."/>
            <person name="Chapman J."/>
            <person name="Pham J."/>
            <person name="Shu S."/>
            <person name="Neupane R."/>
            <person name="Cipriano M."/>
            <person name="Mancuso J."/>
            <person name="Tu H."/>
            <person name="Salamov A."/>
            <person name="Lindquist E."/>
            <person name="Shapiro H."/>
            <person name="Lucas S."/>
            <person name="Grigoriev I.V."/>
            <person name="Cande W.Z."/>
            <person name="Fulton C."/>
            <person name="Rokhsar D.S."/>
            <person name="Dawson S.C."/>
        </authorList>
    </citation>
    <scope>NUCLEOTIDE SEQUENCE [LARGE SCALE GENOMIC DNA]</scope>
    <source>
        <strain evidence="3 4">NEG-M</strain>
    </source>
</reference>
<dbReference type="Pfam" id="PF01652">
    <property type="entry name" value="IF4E"/>
    <property type="match status" value="1"/>
</dbReference>
<keyword evidence="4" id="KW-1185">Reference proteome</keyword>
<evidence type="ECO:0000313" key="3">
    <source>
        <dbReference type="EMBL" id="EFC44903.1"/>
    </source>
</evidence>
<keyword evidence="1" id="KW-0694">RNA-binding</keyword>
<evidence type="ECO:0000313" key="4">
    <source>
        <dbReference type="Proteomes" id="UP000006671"/>
    </source>
</evidence>
<dbReference type="AlphaFoldDB" id="D2VEL1"/>
<proteinExistence type="inferred from homology"/>
<dbReference type="OrthoDB" id="590761at2759"/>
<gene>
    <name evidence="3" type="ORF">NAEGRDRAFT_79672</name>
</gene>
<dbReference type="InterPro" id="IPR023398">
    <property type="entry name" value="TIF_eIF4e-like"/>
</dbReference>
<accession>D2VEL1</accession>
<dbReference type="Gene3D" id="3.30.760.10">
    <property type="entry name" value="RNA Cap, Translation Initiation Factor Eif4e"/>
    <property type="match status" value="1"/>
</dbReference>
<protein>
    <submittedName>
        <fullName evidence="3">Eukaryotic initiation factor 4E member 2-like protein</fullName>
    </submittedName>
</protein>
<dbReference type="Proteomes" id="UP000006671">
    <property type="component" value="Unassembled WGS sequence"/>
</dbReference>
<dbReference type="OMA" id="GNAWETE"/>
<evidence type="ECO:0000256" key="1">
    <source>
        <dbReference type="RuleBase" id="RU004374"/>
    </source>
</evidence>
<dbReference type="KEGG" id="ngr:NAEGRDRAFT_79672"/>
<feature type="region of interest" description="Disordered" evidence="2">
    <location>
        <begin position="1"/>
        <end position="33"/>
    </location>
</feature>
<dbReference type="InParanoid" id="D2VEL1"/>
<evidence type="ECO:0000256" key="2">
    <source>
        <dbReference type="SAM" id="MobiDB-lite"/>
    </source>
</evidence>
<sequence length="259" mass="29978">MSTSQQEVVSETVFEVPQPAKKTKSQSYDSDEQLKAKGFPLETKWTFWYANTKVDKEGHHHQEHHEKEKDGSQYRDCLTKLATVSSIDEFCKVYSYLQKPSKLPKNSNISLFRHEVVPMWESFPQGGCWMVKIRKGENGQTSTFCDRLWEQLVFSTICEQFETGNVVGCVLSLRTKEDVLQVWNKNSNNHADRIHICDRFKWILHFGEGVIVQYKHNKLSIKDGSTFRNARTFLVHNSETSNTFNSIDDEAEKTPTTTN</sequence>
<dbReference type="RefSeq" id="XP_002677647.1">
    <property type="nucleotide sequence ID" value="XM_002677601.1"/>
</dbReference>
<dbReference type="STRING" id="5762.D2VEL1"/>
<keyword evidence="1 3" id="KW-0396">Initiation factor</keyword>
<dbReference type="PANTHER" id="PTHR11960:SF18">
    <property type="entry name" value="EUKARYOTIC TRANSLATION INITIATION FACTOR 4E HOMOLOGOUS PROTEIN, ISOFORM B"/>
    <property type="match status" value="1"/>
</dbReference>
<dbReference type="GO" id="GO:0003743">
    <property type="term" value="F:translation initiation factor activity"/>
    <property type="evidence" value="ECO:0007669"/>
    <property type="project" value="UniProtKB-KW"/>
</dbReference>
<dbReference type="GeneID" id="8848872"/>
<dbReference type="GO" id="GO:0000340">
    <property type="term" value="F:RNA 7-methylguanosine cap binding"/>
    <property type="evidence" value="ECO:0007669"/>
    <property type="project" value="TreeGrafter"/>
</dbReference>